<keyword evidence="4" id="KW-1003">Cell membrane</keyword>
<feature type="region of interest" description="Disordered" evidence="10">
    <location>
        <begin position="91"/>
        <end position="124"/>
    </location>
</feature>
<dbReference type="InterPro" id="IPR004692">
    <property type="entry name" value="SecG"/>
</dbReference>
<dbReference type="Pfam" id="PF03840">
    <property type="entry name" value="SecG"/>
    <property type="match status" value="1"/>
</dbReference>
<evidence type="ECO:0000256" key="9">
    <source>
        <dbReference type="ARBA" id="ARBA00023136"/>
    </source>
</evidence>
<evidence type="ECO:0000256" key="3">
    <source>
        <dbReference type="ARBA" id="ARBA00022448"/>
    </source>
</evidence>
<keyword evidence="8" id="KW-0811">Translocation</keyword>
<evidence type="ECO:0000256" key="5">
    <source>
        <dbReference type="ARBA" id="ARBA00022692"/>
    </source>
</evidence>
<evidence type="ECO:0000256" key="6">
    <source>
        <dbReference type="ARBA" id="ARBA00022927"/>
    </source>
</evidence>
<reference evidence="12" key="1">
    <citation type="submission" date="2018-05" db="EMBL/GenBank/DDBJ databases">
        <authorList>
            <person name="Lanie J.A."/>
            <person name="Ng W.-L."/>
            <person name="Kazmierczak K.M."/>
            <person name="Andrzejewski T.M."/>
            <person name="Davidsen T.M."/>
            <person name="Wayne K.J."/>
            <person name="Tettelin H."/>
            <person name="Glass J.I."/>
            <person name="Rusch D."/>
            <person name="Podicherti R."/>
            <person name="Tsui H.-C.T."/>
            <person name="Winkler M.E."/>
        </authorList>
    </citation>
    <scope>NUCLEOTIDE SEQUENCE</scope>
</reference>
<dbReference type="GO" id="GO:0065002">
    <property type="term" value="P:intracellular protein transmembrane transport"/>
    <property type="evidence" value="ECO:0007669"/>
    <property type="project" value="TreeGrafter"/>
</dbReference>
<keyword evidence="9 11" id="KW-0472">Membrane</keyword>
<dbReference type="NCBIfam" id="TIGR00810">
    <property type="entry name" value="secG"/>
    <property type="match status" value="1"/>
</dbReference>
<name>A0A381QRX5_9ZZZZ</name>
<evidence type="ECO:0000256" key="11">
    <source>
        <dbReference type="SAM" id="Phobius"/>
    </source>
</evidence>
<dbReference type="GO" id="GO:0009306">
    <property type="term" value="P:protein secretion"/>
    <property type="evidence" value="ECO:0007669"/>
    <property type="project" value="InterPro"/>
</dbReference>
<keyword evidence="5 11" id="KW-0812">Transmembrane</keyword>
<protein>
    <recommendedName>
        <fullName evidence="13">Protein-export membrane protein SecG</fullName>
    </recommendedName>
</protein>
<evidence type="ECO:0000313" key="12">
    <source>
        <dbReference type="EMBL" id="SUZ82146.1"/>
    </source>
</evidence>
<evidence type="ECO:0000256" key="1">
    <source>
        <dbReference type="ARBA" id="ARBA00004651"/>
    </source>
</evidence>
<dbReference type="GO" id="GO:0005886">
    <property type="term" value="C:plasma membrane"/>
    <property type="evidence" value="ECO:0007669"/>
    <property type="project" value="UniProtKB-SubCell"/>
</dbReference>
<dbReference type="EMBL" id="UINC01001494">
    <property type="protein sequence ID" value="SUZ82146.1"/>
    <property type="molecule type" value="Genomic_DNA"/>
</dbReference>
<dbReference type="PRINTS" id="PR01651">
    <property type="entry name" value="SECGEXPORT"/>
</dbReference>
<dbReference type="AlphaFoldDB" id="A0A381QRX5"/>
<keyword evidence="3" id="KW-0813">Transport</keyword>
<evidence type="ECO:0000256" key="10">
    <source>
        <dbReference type="SAM" id="MobiDB-lite"/>
    </source>
</evidence>
<dbReference type="GO" id="GO:0043952">
    <property type="term" value="P:protein transport by the Sec complex"/>
    <property type="evidence" value="ECO:0007669"/>
    <property type="project" value="TreeGrafter"/>
</dbReference>
<evidence type="ECO:0000256" key="2">
    <source>
        <dbReference type="ARBA" id="ARBA00008445"/>
    </source>
</evidence>
<gene>
    <name evidence="12" type="ORF">METZ01_LOCUS35000</name>
</gene>
<evidence type="ECO:0000256" key="7">
    <source>
        <dbReference type="ARBA" id="ARBA00022989"/>
    </source>
</evidence>
<feature type="transmembrane region" description="Helical" evidence="11">
    <location>
        <begin position="55"/>
        <end position="74"/>
    </location>
</feature>
<evidence type="ECO:0008006" key="13">
    <source>
        <dbReference type="Google" id="ProtNLM"/>
    </source>
</evidence>
<sequence>MYTFLLAVLVVDGIFMSVVILLQSGKGGGLAAVGGGAAMTEGILGGRQATTVLTRATWISGTIFLVLALVLSVMSSRARQPESVIQVEAPSAAPAPVSVVPGLGEEPTEGATPGTTEDPGNSGN</sequence>
<keyword evidence="7 11" id="KW-1133">Transmembrane helix</keyword>
<proteinExistence type="inferred from homology"/>
<accession>A0A381QRX5</accession>
<dbReference type="GO" id="GO:0015450">
    <property type="term" value="F:protein-transporting ATPase activity"/>
    <property type="evidence" value="ECO:0007669"/>
    <property type="project" value="InterPro"/>
</dbReference>
<comment type="similarity">
    <text evidence="2">Belongs to the SecG family.</text>
</comment>
<dbReference type="PANTHER" id="PTHR34182:SF1">
    <property type="entry name" value="PROTEIN-EXPORT MEMBRANE PROTEIN SECG"/>
    <property type="match status" value="1"/>
</dbReference>
<dbReference type="PANTHER" id="PTHR34182">
    <property type="entry name" value="PROTEIN-EXPORT MEMBRANE PROTEIN SECG"/>
    <property type="match status" value="1"/>
</dbReference>
<comment type="subcellular location">
    <subcellularLocation>
        <location evidence="1">Cell membrane</location>
        <topology evidence="1">Multi-pass membrane protein</topology>
    </subcellularLocation>
</comment>
<organism evidence="12">
    <name type="scientific">marine metagenome</name>
    <dbReference type="NCBI Taxonomy" id="408172"/>
    <lineage>
        <taxon>unclassified sequences</taxon>
        <taxon>metagenomes</taxon>
        <taxon>ecological metagenomes</taxon>
    </lineage>
</organism>
<keyword evidence="6" id="KW-0653">Protein transport</keyword>
<evidence type="ECO:0000256" key="4">
    <source>
        <dbReference type="ARBA" id="ARBA00022475"/>
    </source>
</evidence>
<evidence type="ECO:0000256" key="8">
    <source>
        <dbReference type="ARBA" id="ARBA00023010"/>
    </source>
</evidence>